<dbReference type="CDD" id="cd18186">
    <property type="entry name" value="BTB_POZ_ZBTB_KLHL-like"/>
    <property type="match status" value="1"/>
</dbReference>
<dbReference type="Gene3D" id="3.30.40.10">
    <property type="entry name" value="Zinc/RING finger domain, C3HC4 (zinc finger)"/>
    <property type="match status" value="1"/>
</dbReference>
<evidence type="ECO:0000256" key="2">
    <source>
        <dbReference type="PROSITE-ProRule" id="PRU00175"/>
    </source>
</evidence>
<evidence type="ECO:0000256" key="3">
    <source>
        <dbReference type="PROSITE-ProRule" id="PRU00235"/>
    </source>
</evidence>
<dbReference type="PROSITE" id="PS50089">
    <property type="entry name" value="ZF_RING_2"/>
    <property type="match status" value="1"/>
</dbReference>
<dbReference type="PROSITE" id="PS50097">
    <property type="entry name" value="BTB"/>
    <property type="match status" value="2"/>
</dbReference>
<sequence>MGPPLVRTRLAVLAFQDVLREDESRVLSNNLEPGEVDLLIDGDIASIAVGYGHALVATTDGAVFAWGRNDSFGKLGIGANEPVIVPRKPQRVLGELKEKRIVMVAAGSHHSLALSDEGTVYGWGMDEYGQTGVSSVRARNEPRAITRVPPHVKMVKIDAGWNHSAMIDENGVLYTTGVGRDGQLGVGVGENRSVPNAVTSITEKVIDVSCGYSHTALVTESHKVYSFGVDGLRAIYISYFPIPRQVQPLSGMGIVQVASGNNFTLFLSDTGVVFAGGLNDVGQLGLGDKESRTQPVLVSALLDHFVVKVSAFTRYSVAITREGLALHWGEGILSPRIRISSIGPSLDGEAGNGILVAKARVVEKLQNHVEGGRGNVFGAPGNIGRDMSSLISDPFLLSFADVDILLDDKTIPAHWFVLSARCKALRSCEKRKVCFHQHRGRIASHASCSRYCKTQEIDLSNTSETAVRAILQFIYSNTFPQSLTIEDAMNVQNLARLLDVTAVESSLEELFPKEQSTGPITFDPGRECAICLMEMHTEDASRLNCGHLFHTRCVDEWLKVKSLCPVCKARVETRHLWTMMLEEGDETMMGYLPWMHGGNFLDSQLGMDLIRSLEIKGSPDVTICHGKGPNSACIKAHKAVLAARSKKFREILERSPDGDVLYLDRISSQFMISIVKYMYVGSEAVAHLLNNWAAELLAIADSFGMSDLMRDCERYLKANLRMRDISSLLPLASKAQAYRLRMSCLSLLNYRVKNHRKFLDFVEDSVEIAASNRKTRLFRRSREPASAVRNRLTMLKQALDCEVYTLSDDEATKLVKLVNSTNWDNLAEGFQGQARGRLLFGR</sequence>
<dbReference type="SUPFAM" id="SSF57850">
    <property type="entry name" value="RING/U-box"/>
    <property type="match status" value="1"/>
</dbReference>
<organism evidence="7">
    <name type="scientific">Rhodosorus marinus</name>
    <dbReference type="NCBI Taxonomy" id="101924"/>
    <lineage>
        <taxon>Eukaryota</taxon>
        <taxon>Rhodophyta</taxon>
        <taxon>Stylonematophyceae</taxon>
        <taxon>Stylonematales</taxon>
        <taxon>Stylonemataceae</taxon>
        <taxon>Rhodosorus</taxon>
    </lineage>
</organism>
<feature type="repeat" description="RCC1" evidence="3">
    <location>
        <begin position="61"/>
        <end position="117"/>
    </location>
</feature>
<dbReference type="Gene3D" id="2.130.10.30">
    <property type="entry name" value="Regulator of chromosome condensation 1/beta-lactamase-inhibitor protein II"/>
    <property type="match status" value="2"/>
</dbReference>
<dbReference type="SUPFAM" id="SSF54695">
    <property type="entry name" value="POZ domain"/>
    <property type="match status" value="2"/>
</dbReference>
<dbReference type="InterPro" id="IPR000210">
    <property type="entry name" value="BTB/POZ_dom"/>
</dbReference>
<feature type="repeat" description="RCC1" evidence="3">
    <location>
        <begin position="118"/>
        <end position="170"/>
    </location>
</feature>
<feature type="repeat" description="RCC1" evidence="3">
    <location>
        <begin position="222"/>
        <end position="270"/>
    </location>
</feature>
<keyword evidence="2" id="KW-0479">Metal-binding</keyword>
<keyword evidence="2" id="KW-0862">Zinc</keyword>
<dbReference type="SMART" id="SM00184">
    <property type="entry name" value="RING"/>
    <property type="match status" value="1"/>
</dbReference>
<dbReference type="AlphaFoldDB" id="A0A7S3A852"/>
<dbReference type="GO" id="GO:0008270">
    <property type="term" value="F:zinc ion binding"/>
    <property type="evidence" value="ECO:0007669"/>
    <property type="project" value="UniProtKB-KW"/>
</dbReference>
<evidence type="ECO:0000313" key="7">
    <source>
        <dbReference type="EMBL" id="CAE0063382.1"/>
    </source>
</evidence>
<dbReference type="SMART" id="SM00225">
    <property type="entry name" value="BTB"/>
    <property type="match status" value="2"/>
</dbReference>
<dbReference type="InterPro" id="IPR011333">
    <property type="entry name" value="SKP1/BTB/POZ_sf"/>
</dbReference>
<evidence type="ECO:0000259" key="5">
    <source>
        <dbReference type="PROSITE" id="PS50097"/>
    </source>
</evidence>
<dbReference type="EMBL" id="HBHW01040910">
    <property type="protein sequence ID" value="CAE0063377.1"/>
    <property type="molecule type" value="Transcribed_RNA"/>
</dbReference>
<gene>
    <name evidence="6" type="ORF">RMAR00112_LOCUS31449</name>
    <name evidence="7" type="ORF">RMAR00112_LOCUS31454</name>
</gene>
<protein>
    <recommendedName>
        <fullName evidence="8">RING-type domain-containing protein</fullName>
    </recommendedName>
</protein>
<feature type="domain" description="BTB" evidence="5">
    <location>
        <begin position="619"/>
        <end position="687"/>
    </location>
</feature>
<dbReference type="InterPro" id="IPR013083">
    <property type="entry name" value="Znf_RING/FYVE/PHD"/>
</dbReference>
<dbReference type="PROSITE" id="PS50012">
    <property type="entry name" value="RCC1_3"/>
    <property type="match status" value="5"/>
</dbReference>
<dbReference type="Pfam" id="PF13639">
    <property type="entry name" value="zf-RING_2"/>
    <property type="match status" value="1"/>
</dbReference>
<dbReference type="Gene3D" id="3.30.710.10">
    <property type="entry name" value="Potassium Channel Kv1.1, Chain A"/>
    <property type="match status" value="2"/>
</dbReference>
<keyword evidence="2" id="KW-0863">Zinc-finger</keyword>
<evidence type="ECO:0000259" key="4">
    <source>
        <dbReference type="PROSITE" id="PS50089"/>
    </source>
</evidence>
<evidence type="ECO:0008006" key="8">
    <source>
        <dbReference type="Google" id="ProtNLM"/>
    </source>
</evidence>
<evidence type="ECO:0000256" key="1">
    <source>
        <dbReference type="ARBA" id="ARBA00022737"/>
    </source>
</evidence>
<reference evidence="7" key="1">
    <citation type="submission" date="2021-01" db="EMBL/GenBank/DDBJ databases">
        <authorList>
            <person name="Corre E."/>
            <person name="Pelletier E."/>
            <person name="Niang G."/>
            <person name="Scheremetjew M."/>
            <person name="Finn R."/>
            <person name="Kale V."/>
            <person name="Holt S."/>
            <person name="Cochrane G."/>
            <person name="Meng A."/>
            <person name="Brown T."/>
            <person name="Cohen L."/>
        </authorList>
    </citation>
    <scope>NUCLEOTIDE SEQUENCE</scope>
    <source>
        <strain evidence="7">CCMP 769</strain>
    </source>
</reference>
<keyword evidence="1" id="KW-0677">Repeat</keyword>
<dbReference type="Pfam" id="PF25390">
    <property type="entry name" value="WD40_RLD"/>
    <property type="match status" value="1"/>
</dbReference>
<accession>A0A7S3A852</accession>
<dbReference type="EMBL" id="HBHW01040915">
    <property type="protein sequence ID" value="CAE0063382.1"/>
    <property type="molecule type" value="Transcribed_RNA"/>
</dbReference>
<dbReference type="PROSITE" id="PS00626">
    <property type="entry name" value="RCC1_2"/>
    <property type="match status" value="2"/>
</dbReference>
<feature type="domain" description="BTB" evidence="5">
    <location>
        <begin position="400"/>
        <end position="483"/>
    </location>
</feature>
<name>A0A7S3A852_9RHOD</name>
<feature type="repeat" description="RCC1" evidence="3">
    <location>
        <begin position="171"/>
        <end position="221"/>
    </location>
</feature>
<feature type="domain" description="RING-type" evidence="4">
    <location>
        <begin position="528"/>
        <end position="568"/>
    </location>
</feature>
<dbReference type="InterPro" id="IPR051625">
    <property type="entry name" value="Signaling_Regulatory_Domain"/>
</dbReference>
<dbReference type="InterPro" id="IPR009091">
    <property type="entry name" value="RCC1/BLIP-II"/>
</dbReference>
<evidence type="ECO:0000313" key="6">
    <source>
        <dbReference type="EMBL" id="CAE0063377.1"/>
    </source>
</evidence>
<dbReference type="PRINTS" id="PR00633">
    <property type="entry name" value="RCCNDNSATION"/>
</dbReference>
<dbReference type="Pfam" id="PF00651">
    <property type="entry name" value="BTB"/>
    <property type="match status" value="2"/>
</dbReference>
<dbReference type="InterPro" id="IPR000408">
    <property type="entry name" value="Reg_chr_condens"/>
</dbReference>
<dbReference type="PANTHER" id="PTHR22872">
    <property type="entry name" value="BTK-BINDING PROTEIN-RELATED"/>
    <property type="match status" value="1"/>
</dbReference>
<dbReference type="InterPro" id="IPR001841">
    <property type="entry name" value="Znf_RING"/>
</dbReference>
<dbReference type="InterPro" id="IPR058923">
    <property type="entry name" value="RCC1-like_dom"/>
</dbReference>
<proteinExistence type="predicted"/>
<dbReference type="SUPFAM" id="SSF50985">
    <property type="entry name" value="RCC1/BLIP-II"/>
    <property type="match status" value="1"/>
</dbReference>
<dbReference type="CDD" id="cd16448">
    <property type="entry name" value="RING-H2"/>
    <property type="match status" value="1"/>
</dbReference>
<feature type="repeat" description="RCC1" evidence="3">
    <location>
        <begin position="271"/>
        <end position="322"/>
    </location>
</feature>